<proteinExistence type="predicted"/>
<feature type="chain" id="PRO_5019056921" evidence="1">
    <location>
        <begin position="23"/>
        <end position="90"/>
    </location>
</feature>
<dbReference type="VEuPathDB" id="FungiDB:C8Q69DRAFT_465544"/>
<dbReference type="GeneID" id="39599771"/>
<evidence type="ECO:0000313" key="2">
    <source>
        <dbReference type="EMBL" id="RWQ96510.1"/>
    </source>
</evidence>
<protein>
    <submittedName>
        <fullName evidence="2">Uncharacterized protein</fullName>
    </submittedName>
</protein>
<gene>
    <name evidence="2" type="ORF">C8Q69DRAFT_465544</name>
</gene>
<sequence length="90" mass="9634">MKTLTSSAAIVLASSLAIQVLSLSPSPVLDAREPDISYGPQPCHPDPVNEMACICSDGTCWEATNNENICDPTSEVQFPLCPTRDEIVDI</sequence>
<feature type="signal peptide" evidence="1">
    <location>
        <begin position="1"/>
        <end position="22"/>
    </location>
</feature>
<dbReference type="RefSeq" id="XP_028486155.1">
    <property type="nucleotide sequence ID" value="XM_028630494.1"/>
</dbReference>
<keyword evidence="1" id="KW-0732">Signal</keyword>
<comment type="caution">
    <text evidence="2">The sequence shown here is derived from an EMBL/GenBank/DDBJ whole genome shotgun (WGS) entry which is preliminary data.</text>
</comment>
<dbReference type="Proteomes" id="UP000283841">
    <property type="component" value="Unassembled WGS sequence"/>
</dbReference>
<evidence type="ECO:0000256" key="1">
    <source>
        <dbReference type="SAM" id="SignalP"/>
    </source>
</evidence>
<dbReference type="EMBL" id="RCNU01000004">
    <property type="protein sequence ID" value="RWQ96510.1"/>
    <property type="molecule type" value="Genomic_DNA"/>
</dbReference>
<organism evidence="2 3">
    <name type="scientific">Byssochlamys spectabilis</name>
    <name type="common">Paecilomyces variotii</name>
    <dbReference type="NCBI Taxonomy" id="264951"/>
    <lineage>
        <taxon>Eukaryota</taxon>
        <taxon>Fungi</taxon>
        <taxon>Dikarya</taxon>
        <taxon>Ascomycota</taxon>
        <taxon>Pezizomycotina</taxon>
        <taxon>Eurotiomycetes</taxon>
        <taxon>Eurotiomycetidae</taxon>
        <taxon>Eurotiales</taxon>
        <taxon>Thermoascaceae</taxon>
        <taxon>Paecilomyces</taxon>
    </lineage>
</organism>
<name>A0A443HXM5_BYSSP</name>
<accession>A0A443HXM5</accession>
<dbReference type="AlphaFoldDB" id="A0A443HXM5"/>
<keyword evidence="3" id="KW-1185">Reference proteome</keyword>
<evidence type="ECO:0000313" key="3">
    <source>
        <dbReference type="Proteomes" id="UP000283841"/>
    </source>
</evidence>
<reference evidence="2 3" key="1">
    <citation type="journal article" date="2018" name="Front. Microbiol.">
        <title>Genomic and genetic insights into a cosmopolitan fungus, Paecilomyces variotii (Eurotiales).</title>
        <authorList>
            <person name="Urquhart A.S."/>
            <person name="Mondo S.J."/>
            <person name="Makela M.R."/>
            <person name="Hane J.K."/>
            <person name="Wiebenga A."/>
            <person name="He G."/>
            <person name="Mihaltcheva S."/>
            <person name="Pangilinan J."/>
            <person name="Lipzen A."/>
            <person name="Barry K."/>
            <person name="de Vries R.P."/>
            <person name="Grigoriev I.V."/>
            <person name="Idnurm A."/>
        </authorList>
    </citation>
    <scope>NUCLEOTIDE SEQUENCE [LARGE SCALE GENOMIC DNA]</scope>
    <source>
        <strain evidence="2 3">CBS 101075</strain>
    </source>
</reference>